<dbReference type="AlphaFoldDB" id="A0A2A2JGD6"/>
<name>A0A2A2JGD6_9BILA</name>
<protein>
    <submittedName>
        <fullName evidence="2">Uncharacterized protein</fullName>
    </submittedName>
</protein>
<comment type="caution">
    <text evidence="2">The sequence shown here is derived from an EMBL/GenBank/DDBJ whole genome shotgun (WGS) entry which is preliminary data.</text>
</comment>
<organism evidence="2 3">
    <name type="scientific">Diploscapter pachys</name>
    <dbReference type="NCBI Taxonomy" id="2018661"/>
    <lineage>
        <taxon>Eukaryota</taxon>
        <taxon>Metazoa</taxon>
        <taxon>Ecdysozoa</taxon>
        <taxon>Nematoda</taxon>
        <taxon>Chromadorea</taxon>
        <taxon>Rhabditida</taxon>
        <taxon>Rhabditina</taxon>
        <taxon>Rhabditomorpha</taxon>
        <taxon>Rhabditoidea</taxon>
        <taxon>Rhabditidae</taxon>
        <taxon>Diploscapter</taxon>
    </lineage>
</organism>
<feature type="region of interest" description="Disordered" evidence="1">
    <location>
        <begin position="75"/>
        <end position="95"/>
    </location>
</feature>
<reference evidence="2 3" key="1">
    <citation type="journal article" date="2017" name="Curr. Biol.">
        <title>Genome architecture and evolution of a unichromosomal asexual nematode.</title>
        <authorList>
            <person name="Fradin H."/>
            <person name="Zegar C."/>
            <person name="Gutwein M."/>
            <person name="Lucas J."/>
            <person name="Kovtun M."/>
            <person name="Corcoran D."/>
            <person name="Baugh L.R."/>
            <person name="Kiontke K."/>
            <person name="Gunsalus K."/>
            <person name="Fitch D.H."/>
            <person name="Piano F."/>
        </authorList>
    </citation>
    <scope>NUCLEOTIDE SEQUENCE [LARGE SCALE GENOMIC DNA]</scope>
    <source>
        <strain evidence="2">PF1309</strain>
    </source>
</reference>
<keyword evidence="3" id="KW-1185">Reference proteome</keyword>
<accession>A0A2A2JGD6</accession>
<dbReference type="EMBL" id="LIAE01010452">
    <property type="protein sequence ID" value="PAV60770.1"/>
    <property type="molecule type" value="Genomic_DNA"/>
</dbReference>
<evidence type="ECO:0000313" key="2">
    <source>
        <dbReference type="EMBL" id="PAV60770.1"/>
    </source>
</evidence>
<dbReference type="Proteomes" id="UP000218231">
    <property type="component" value="Unassembled WGS sequence"/>
</dbReference>
<evidence type="ECO:0000313" key="3">
    <source>
        <dbReference type="Proteomes" id="UP000218231"/>
    </source>
</evidence>
<evidence type="ECO:0000256" key="1">
    <source>
        <dbReference type="SAM" id="MobiDB-lite"/>
    </source>
</evidence>
<sequence length="95" mass="10623">MPVNVIAVWSIEEGDSLLLETKAIDRGFFSPLKSGSGIRPQAEEGEQLLSWLCISWHFALHPCFPLPHSQRASLAPEHALPQSNCQPMDSRKTER</sequence>
<proteinExistence type="predicted"/>
<gene>
    <name evidence="2" type="ORF">WR25_22105</name>
</gene>